<comment type="caution">
    <text evidence="13">The sequence shown here is derived from an EMBL/GenBank/DDBJ whole genome shotgun (WGS) entry which is preliminary data.</text>
</comment>
<dbReference type="InterPro" id="IPR018300">
    <property type="entry name" value="Aminotrans_IV_CS"/>
</dbReference>
<dbReference type="GO" id="GO:0008652">
    <property type="term" value="P:amino acid biosynthetic process"/>
    <property type="evidence" value="ECO:0007669"/>
    <property type="project" value="UniProtKB-ARBA"/>
</dbReference>
<dbReference type="CDD" id="cd00449">
    <property type="entry name" value="PLPDE_IV"/>
    <property type="match status" value="1"/>
</dbReference>
<evidence type="ECO:0000313" key="14">
    <source>
        <dbReference type="Proteomes" id="UP000324159"/>
    </source>
</evidence>
<dbReference type="InterPro" id="IPR050571">
    <property type="entry name" value="Class-IV_PLP-Dep_Aminotrnsfr"/>
</dbReference>
<comment type="pathway">
    <text evidence="4">Amino-acid biosynthesis; L-leucine biosynthesis; L-leucine from 3-methyl-2-oxobutanoate: step 4/4.</text>
</comment>
<keyword evidence="13" id="KW-0456">Lyase</keyword>
<dbReference type="GO" id="GO:0016829">
    <property type="term" value="F:lyase activity"/>
    <property type="evidence" value="ECO:0007669"/>
    <property type="project" value="UniProtKB-KW"/>
</dbReference>
<protein>
    <recommendedName>
        <fullName evidence="6">branched-chain-amino-acid transaminase</fullName>
        <ecNumber evidence="6">2.6.1.42</ecNumber>
    </recommendedName>
</protein>
<dbReference type="AlphaFoldDB" id="A0A5D3WKM8"/>
<dbReference type="SUPFAM" id="SSF56752">
    <property type="entry name" value="D-aminoacid aminotransferase-like PLP-dependent enzymes"/>
    <property type="match status" value="1"/>
</dbReference>
<dbReference type="RefSeq" id="WP_187426684.1">
    <property type="nucleotide sequence ID" value="NZ_VNIB01000005.1"/>
</dbReference>
<dbReference type="Gene3D" id="3.20.10.10">
    <property type="entry name" value="D-amino Acid Aminotransferase, subunit A, domain 2"/>
    <property type="match status" value="1"/>
</dbReference>
<dbReference type="InterPro" id="IPR043132">
    <property type="entry name" value="BCAT-like_C"/>
</dbReference>
<comment type="catalytic activity">
    <reaction evidence="9">
        <text>L-isoleucine + 2-oxoglutarate = (S)-3-methyl-2-oxopentanoate + L-glutamate</text>
        <dbReference type="Rhea" id="RHEA:24801"/>
        <dbReference type="ChEBI" id="CHEBI:16810"/>
        <dbReference type="ChEBI" id="CHEBI:29985"/>
        <dbReference type="ChEBI" id="CHEBI:35146"/>
        <dbReference type="ChEBI" id="CHEBI:58045"/>
        <dbReference type="EC" id="2.6.1.42"/>
    </reaction>
</comment>
<evidence type="ECO:0000256" key="8">
    <source>
        <dbReference type="ARBA" id="ARBA00048212"/>
    </source>
</evidence>
<evidence type="ECO:0000256" key="10">
    <source>
        <dbReference type="ARBA" id="ARBA00049229"/>
    </source>
</evidence>
<name>A0A5D3WKM8_9BACT</name>
<keyword evidence="14" id="KW-1185">Reference proteome</keyword>
<comment type="pathway">
    <text evidence="2">Amino-acid biosynthesis; L-isoleucine biosynthesis; L-isoleucine from 2-oxobutanoate: step 4/4.</text>
</comment>
<keyword evidence="13" id="KW-0808">Transferase</keyword>
<proteinExistence type="inferred from homology"/>
<dbReference type="GO" id="GO:0004084">
    <property type="term" value="F:branched-chain-amino-acid transaminase activity"/>
    <property type="evidence" value="ECO:0007669"/>
    <property type="project" value="UniProtKB-EC"/>
</dbReference>
<comment type="pathway">
    <text evidence="3">Amino-acid biosynthesis; L-valine biosynthesis; L-valine from pyruvate: step 4/4.</text>
</comment>
<dbReference type="PANTHER" id="PTHR42743:SF11">
    <property type="entry name" value="AMINODEOXYCHORISMATE LYASE"/>
    <property type="match status" value="1"/>
</dbReference>
<dbReference type="Pfam" id="PF01063">
    <property type="entry name" value="Aminotran_4"/>
    <property type="match status" value="1"/>
</dbReference>
<accession>A0A5D3WKM8</accession>
<dbReference type="InterPro" id="IPR036038">
    <property type="entry name" value="Aminotransferase-like"/>
</dbReference>
<dbReference type="EC" id="2.6.1.42" evidence="6"/>
<evidence type="ECO:0000256" key="6">
    <source>
        <dbReference type="ARBA" id="ARBA00013053"/>
    </source>
</evidence>
<dbReference type="Proteomes" id="UP000324159">
    <property type="component" value="Unassembled WGS sequence"/>
</dbReference>
<comment type="catalytic activity">
    <reaction evidence="8">
        <text>L-valine + 2-oxoglutarate = 3-methyl-2-oxobutanoate + L-glutamate</text>
        <dbReference type="Rhea" id="RHEA:24813"/>
        <dbReference type="ChEBI" id="CHEBI:11851"/>
        <dbReference type="ChEBI" id="CHEBI:16810"/>
        <dbReference type="ChEBI" id="CHEBI:29985"/>
        <dbReference type="ChEBI" id="CHEBI:57762"/>
        <dbReference type="EC" id="2.6.1.42"/>
    </reaction>
</comment>
<evidence type="ECO:0000256" key="7">
    <source>
        <dbReference type="ARBA" id="ARBA00022898"/>
    </source>
</evidence>
<dbReference type="GO" id="GO:0046394">
    <property type="term" value="P:carboxylic acid biosynthetic process"/>
    <property type="evidence" value="ECO:0007669"/>
    <property type="project" value="UniProtKB-ARBA"/>
</dbReference>
<dbReference type="InterPro" id="IPR043131">
    <property type="entry name" value="BCAT-like_N"/>
</dbReference>
<sequence>MLSVCLGRLSEGAPQVDADQAALLYGDSLFETIRARGRELFWLDDHLDRIESGCRQSGIPFDRRQAEDDLARLASALPWPDARVRLTAGSGPLGSDLQPQGGLQFASAVPYTPPTPVDIRRGVACVFAPNRRVNSVSDLPQMKRGNYADCLYARRHAIANGAFEAVFVEPDGELLEGSISNIFLLLDGVLLTPPAGTLVLPGIARARVLQAARQLGLPTLEQPLYRDLLPQAREVFLTNSMFGLLPVTKIDALKLPAGPVARKIRQALGPPFADTQA</sequence>
<reference evidence="13 14" key="1">
    <citation type="submission" date="2019-07" db="EMBL/GenBank/DDBJ databases">
        <title>Genomic Encyclopedia of Type Strains, Phase IV (KMG-IV): sequencing the most valuable type-strain genomes for metagenomic binning, comparative biology and taxonomic classification.</title>
        <authorList>
            <person name="Goeker M."/>
        </authorList>
    </citation>
    <scope>NUCLEOTIDE SEQUENCE [LARGE SCALE GENOMIC DNA]</scope>
    <source>
        <strain evidence="13 14">SS015</strain>
    </source>
</reference>
<evidence type="ECO:0000256" key="2">
    <source>
        <dbReference type="ARBA" id="ARBA00004824"/>
    </source>
</evidence>
<dbReference type="InterPro" id="IPR001544">
    <property type="entry name" value="Aminotrans_IV"/>
</dbReference>
<comment type="catalytic activity">
    <reaction evidence="10">
        <text>L-leucine + 2-oxoglutarate = 4-methyl-2-oxopentanoate + L-glutamate</text>
        <dbReference type="Rhea" id="RHEA:18321"/>
        <dbReference type="ChEBI" id="CHEBI:16810"/>
        <dbReference type="ChEBI" id="CHEBI:17865"/>
        <dbReference type="ChEBI" id="CHEBI:29985"/>
        <dbReference type="ChEBI" id="CHEBI:57427"/>
        <dbReference type="EC" id="2.6.1.42"/>
    </reaction>
</comment>
<evidence type="ECO:0000256" key="3">
    <source>
        <dbReference type="ARBA" id="ARBA00004931"/>
    </source>
</evidence>
<evidence type="ECO:0000256" key="5">
    <source>
        <dbReference type="ARBA" id="ARBA00009320"/>
    </source>
</evidence>
<keyword evidence="13" id="KW-0032">Aminotransferase</keyword>
<organism evidence="13 14">
    <name type="scientific">Geothermobacter ehrlichii</name>
    <dbReference type="NCBI Taxonomy" id="213224"/>
    <lineage>
        <taxon>Bacteria</taxon>
        <taxon>Pseudomonadati</taxon>
        <taxon>Thermodesulfobacteriota</taxon>
        <taxon>Desulfuromonadia</taxon>
        <taxon>Desulfuromonadales</taxon>
        <taxon>Geothermobacteraceae</taxon>
        <taxon>Geothermobacter</taxon>
    </lineage>
</organism>
<dbReference type="PANTHER" id="PTHR42743">
    <property type="entry name" value="AMINO-ACID AMINOTRANSFERASE"/>
    <property type="match status" value="1"/>
</dbReference>
<comment type="cofactor">
    <cofactor evidence="1 12">
        <name>pyridoxal 5'-phosphate</name>
        <dbReference type="ChEBI" id="CHEBI:597326"/>
    </cofactor>
</comment>
<gene>
    <name evidence="13" type="ORF">EDC39_10531</name>
</gene>
<evidence type="ECO:0000256" key="1">
    <source>
        <dbReference type="ARBA" id="ARBA00001933"/>
    </source>
</evidence>
<dbReference type="EMBL" id="VNIB01000005">
    <property type="protein sequence ID" value="TYO98670.1"/>
    <property type="molecule type" value="Genomic_DNA"/>
</dbReference>
<evidence type="ECO:0000313" key="13">
    <source>
        <dbReference type="EMBL" id="TYO98670.1"/>
    </source>
</evidence>
<evidence type="ECO:0000256" key="9">
    <source>
        <dbReference type="ARBA" id="ARBA00048798"/>
    </source>
</evidence>
<dbReference type="FunFam" id="3.20.10.10:FF:000002">
    <property type="entry name" value="D-alanine aminotransferase"/>
    <property type="match status" value="1"/>
</dbReference>
<evidence type="ECO:0000256" key="4">
    <source>
        <dbReference type="ARBA" id="ARBA00005072"/>
    </source>
</evidence>
<comment type="similarity">
    <text evidence="5 11">Belongs to the class-IV pyridoxal-phosphate-dependent aminotransferase family.</text>
</comment>
<evidence type="ECO:0000256" key="12">
    <source>
        <dbReference type="RuleBase" id="RU004516"/>
    </source>
</evidence>
<dbReference type="Gene3D" id="3.30.470.10">
    <property type="match status" value="1"/>
</dbReference>
<evidence type="ECO:0000256" key="11">
    <source>
        <dbReference type="RuleBase" id="RU004106"/>
    </source>
</evidence>
<keyword evidence="7 12" id="KW-0663">Pyridoxal phosphate</keyword>
<dbReference type="PROSITE" id="PS00770">
    <property type="entry name" value="AA_TRANSFER_CLASS_4"/>
    <property type="match status" value="1"/>
</dbReference>